<evidence type="ECO:0000313" key="3">
    <source>
        <dbReference type="Proteomes" id="UP000275836"/>
    </source>
</evidence>
<sequence>MKHLKVERKWALVIALILTLAAVVQITSMDFSDGARDAGKIIGTFVIPGVFYLLAFAPKSDDKK</sequence>
<organism evidence="2 3">
    <name type="scientific">Weissella viridescens</name>
    <name type="common">Lactobacillus viridescens</name>
    <dbReference type="NCBI Taxonomy" id="1629"/>
    <lineage>
        <taxon>Bacteria</taxon>
        <taxon>Bacillati</taxon>
        <taxon>Bacillota</taxon>
        <taxon>Bacilli</taxon>
        <taxon>Lactobacillales</taxon>
        <taxon>Lactobacillaceae</taxon>
        <taxon>Weissella</taxon>
    </lineage>
</organism>
<comment type="caution">
    <text evidence="2">The sequence shown here is derived from an EMBL/GenBank/DDBJ whole genome shotgun (WGS) entry which is preliminary data.</text>
</comment>
<dbReference type="AlphaFoldDB" id="A0A3P2RFY5"/>
<name>A0A3P2RFY5_WEIVI</name>
<dbReference type="Proteomes" id="UP000275836">
    <property type="component" value="Unassembled WGS sequence"/>
</dbReference>
<keyword evidence="1" id="KW-1133">Transmembrane helix</keyword>
<protein>
    <submittedName>
        <fullName evidence="2">Uncharacterized protein</fullName>
    </submittedName>
</protein>
<proteinExistence type="predicted"/>
<evidence type="ECO:0000313" key="2">
    <source>
        <dbReference type="EMBL" id="RRG18526.1"/>
    </source>
</evidence>
<dbReference type="EMBL" id="RHGY01000001">
    <property type="protein sequence ID" value="RRG18526.1"/>
    <property type="molecule type" value="Genomic_DNA"/>
</dbReference>
<dbReference type="OrthoDB" id="9924453at2"/>
<evidence type="ECO:0000256" key="1">
    <source>
        <dbReference type="SAM" id="Phobius"/>
    </source>
</evidence>
<feature type="transmembrane region" description="Helical" evidence="1">
    <location>
        <begin position="41"/>
        <end position="58"/>
    </location>
</feature>
<keyword evidence="1" id="KW-0812">Transmembrane</keyword>
<accession>A0A3P2RFY5</accession>
<dbReference type="RefSeq" id="WP_124942502.1">
    <property type="nucleotide sequence ID" value="NZ_RHGY01000001.1"/>
</dbReference>
<reference evidence="2 3" key="1">
    <citation type="submission" date="2018-10" db="EMBL/GenBank/DDBJ databases">
        <title>Draft genome sequence of Weissella viridescens UCO-SMC3.</title>
        <authorList>
            <person name="Garcia-Cancino A."/>
            <person name="Espinoza-Monje M."/>
            <person name="Albarracin L."/>
            <person name="Garcia-Castillo V."/>
            <person name="Campos-Martin J."/>
            <person name="Nakano Y."/>
            <person name="Guitierrez-Zamorano C."/>
            <person name="Ikeda-Ohtsubo W."/>
            <person name="Morita H."/>
            <person name="Kitazawa H."/>
            <person name="Villena J."/>
        </authorList>
    </citation>
    <scope>NUCLEOTIDE SEQUENCE [LARGE SCALE GENOMIC DNA]</scope>
    <source>
        <strain evidence="2 3">UCO-SMC3</strain>
    </source>
</reference>
<keyword evidence="1" id="KW-0472">Membrane</keyword>
<gene>
    <name evidence="2" type="ORF">D3P96_00645</name>
</gene>